<protein>
    <submittedName>
        <fullName evidence="2">Porin</fullName>
    </submittedName>
</protein>
<keyword evidence="1" id="KW-0732">Signal</keyword>
<feature type="chain" id="PRO_5045585300" evidence="1">
    <location>
        <begin position="26"/>
        <end position="434"/>
    </location>
</feature>
<evidence type="ECO:0000313" key="3">
    <source>
        <dbReference type="Proteomes" id="UP001379444"/>
    </source>
</evidence>
<dbReference type="InterPro" id="IPR023614">
    <property type="entry name" value="Porin_dom_sf"/>
</dbReference>
<organism evidence="2 3">
    <name type="scientific">Pectobacterium cacticida</name>
    <dbReference type="NCBI Taxonomy" id="69221"/>
    <lineage>
        <taxon>Bacteria</taxon>
        <taxon>Pseudomonadati</taxon>
        <taxon>Pseudomonadota</taxon>
        <taxon>Gammaproteobacteria</taxon>
        <taxon>Enterobacterales</taxon>
        <taxon>Pectobacteriaceae</taxon>
        <taxon>Pectobacterium</taxon>
    </lineage>
</organism>
<dbReference type="InterPro" id="IPR010870">
    <property type="entry name" value="Porin_O/P"/>
</dbReference>
<gene>
    <name evidence="2" type="ORF">QNA12_02355</name>
</gene>
<dbReference type="Gene3D" id="2.40.160.10">
    <property type="entry name" value="Porin"/>
    <property type="match status" value="1"/>
</dbReference>
<reference evidence="2 3" key="1">
    <citation type="journal article" date="2024" name="Front. Plant Sci.">
        <title>Comprehensive phenomic and genomic studies of the species, Pectobacterium cacticida and proposal for reclassification as Alcorniella cacticida comb. nov.</title>
        <authorList>
            <person name="Jonca J."/>
            <person name="Pirhonen M."/>
            <person name="Waleron M.M."/>
            <person name="Gawor J."/>
            <person name="Mrozik A."/>
            <person name="Smoktunowicz M."/>
            <person name="Waleron K."/>
            <person name="Waleron M."/>
        </authorList>
    </citation>
    <scope>NUCLEOTIDE SEQUENCE [LARGE SCALE GENOMIC DNA]</scope>
    <source>
        <strain evidence="2 3">DPMP6</strain>
    </source>
</reference>
<dbReference type="Pfam" id="PF07396">
    <property type="entry name" value="Porin_O_P"/>
    <property type="match status" value="1"/>
</dbReference>
<feature type="signal peptide" evidence="1">
    <location>
        <begin position="1"/>
        <end position="25"/>
    </location>
</feature>
<name>A0ABZ2GAL0_9GAMM</name>
<dbReference type="RefSeq" id="WP_264497105.1">
    <property type="nucleotide sequence ID" value="NZ_CP109947.1"/>
</dbReference>
<sequence length="434" mass="48451">MFFKLPTAPKLLVLIVASTTCSAWAGTVTTEGEDLVINTKGGLEIKTVDDEFKFNIGGKIQYDVTSFRGLSAASQNKHFASSSDAFVRRGQLSLEGAAFTDWLYGIRFSYDGTEGNTDVDRVWVARDNIFDFAKVTIGKYKVNYGLDNATSSSWITAMERPAMYDFLSGSDDTDFGINISHAGDNYSLMAQVATAGDKPNDGNNDIYGYTLRATWAPILQPNQILHLGANYHDANPDHNETQLRSRFGIRSDADDRMRFAEITDTTKDHEYALEAAYQLGSLRLQSEYYARQIRGDNDGEAAKADVNGFYTQLSYLFGTSRGYDAGEGKWKKPRDFNSWEIFARYENTVIDANKTATKKNINNNIDGIFALNRGDKHDVDAFTLGVNYFPNENIRASLNYITYEISNIDTSESIDGRQVKDDSNAIVARLQFAF</sequence>
<evidence type="ECO:0000313" key="2">
    <source>
        <dbReference type="EMBL" id="WWO38894.1"/>
    </source>
</evidence>
<proteinExistence type="predicted"/>
<dbReference type="Proteomes" id="UP001379444">
    <property type="component" value="Chromosome"/>
</dbReference>
<evidence type="ECO:0000256" key="1">
    <source>
        <dbReference type="SAM" id="SignalP"/>
    </source>
</evidence>
<dbReference type="EMBL" id="CP125967">
    <property type="protein sequence ID" value="WWO38894.1"/>
    <property type="molecule type" value="Genomic_DNA"/>
</dbReference>
<dbReference type="SUPFAM" id="SSF56935">
    <property type="entry name" value="Porins"/>
    <property type="match status" value="1"/>
</dbReference>
<accession>A0ABZ2GAL0</accession>
<keyword evidence="3" id="KW-1185">Reference proteome</keyword>